<feature type="compositionally biased region" description="Low complexity" evidence="1">
    <location>
        <begin position="104"/>
        <end position="117"/>
    </location>
</feature>
<keyword evidence="2" id="KW-0732">Signal</keyword>
<evidence type="ECO:0000256" key="2">
    <source>
        <dbReference type="SAM" id="SignalP"/>
    </source>
</evidence>
<dbReference type="EMBL" id="DSOK01000293">
    <property type="protein sequence ID" value="HEN15846.1"/>
    <property type="molecule type" value="Genomic_DNA"/>
</dbReference>
<protein>
    <recommendedName>
        <fullName evidence="4">DUF3035 domain-containing protein</fullName>
    </recommendedName>
</protein>
<feature type="region of interest" description="Disordered" evidence="1">
    <location>
        <begin position="78"/>
        <end position="123"/>
    </location>
</feature>
<name>A0A7C2JYN1_9PLAN</name>
<comment type="caution">
    <text evidence="3">The sequence shown here is derived from an EMBL/GenBank/DDBJ whole genome shotgun (WGS) entry which is preliminary data.</text>
</comment>
<accession>A0A7C2JYN1</accession>
<evidence type="ECO:0008006" key="4">
    <source>
        <dbReference type="Google" id="ProtNLM"/>
    </source>
</evidence>
<evidence type="ECO:0000313" key="3">
    <source>
        <dbReference type="EMBL" id="HEN15846.1"/>
    </source>
</evidence>
<reference evidence="3" key="1">
    <citation type="journal article" date="2020" name="mSystems">
        <title>Genome- and Community-Level Interaction Insights into Carbon Utilization and Element Cycling Functions of Hydrothermarchaeota in Hydrothermal Sediment.</title>
        <authorList>
            <person name="Zhou Z."/>
            <person name="Liu Y."/>
            <person name="Xu W."/>
            <person name="Pan J."/>
            <person name="Luo Z.H."/>
            <person name="Li M."/>
        </authorList>
    </citation>
    <scope>NUCLEOTIDE SEQUENCE [LARGE SCALE GENOMIC DNA]</scope>
    <source>
        <strain evidence="3">SpSt-339</strain>
    </source>
</reference>
<dbReference type="AlphaFoldDB" id="A0A7C2JYN1"/>
<proteinExistence type="predicted"/>
<feature type="signal peptide" evidence="2">
    <location>
        <begin position="1"/>
        <end position="20"/>
    </location>
</feature>
<feature type="chain" id="PRO_5027854908" description="DUF3035 domain-containing protein" evidence="2">
    <location>
        <begin position="21"/>
        <end position="123"/>
    </location>
</feature>
<organism evidence="3">
    <name type="scientific">Schlesneria paludicola</name>
    <dbReference type="NCBI Taxonomy" id="360056"/>
    <lineage>
        <taxon>Bacteria</taxon>
        <taxon>Pseudomonadati</taxon>
        <taxon>Planctomycetota</taxon>
        <taxon>Planctomycetia</taxon>
        <taxon>Planctomycetales</taxon>
        <taxon>Planctomycetaceae</taxon>
        <taxon>Schlesneria</taxon>
    </lineage>
</organism>
<evidence type="ECO:0000256" key="1">
    <source>
        <dbReference type="SAM" id="MobiDB-lite"/>
    </source>
</evidence>
<gene>
    <name evidence="3" type="ORF">ENQ76_10310</name>
</gene>
<sequence>MSPVRPVRCSLVLFALGLCAGCAVERSSLSIDSNSRVPFLGLQLAPSKKKEPVYQRSISREPAAKSAAATVQLAVEEPRGDTHWTDWLTPAPRFSQPLPRTEPEPNASASANATASPDEAIEF</sequence>